<dbReference type="PROSITE" id="PS51123">
    <property type="entry name" value="OMPA_2"/>
    <property type="match status" value="1"/>
</dbReference>
<dbReference type="EMBL" id="UOEP01000181">
    <property type="protein sequence ID" value="VAW22937.1"/>
    <property type="molecule type" value="Genomic_DNA"/>
</dbReference>
<dbReference type="Gene3D" id="1.25.40.10">
    <property type="entry name" value="Tetratricopeptide repeat domain"/>
    <property type="match status" value="1"/>
</dbReference>
<dbReference type="InterPro" id="IPR008969">
    <property type="entry name" value="CarboxyPept-like_regulatory"/>
</dbReference>
<dbReference type="Pfam" id="PF07676">
    <property type="entry name" value="PD40"/>
    <property type="match status" value="1"/>
</dbReference>
<dbReference type="InterPro" id="IPR050330">
    <property type="entry name" value="Bact_OuterMem_StrucFunc"/>
</dbReference>
<name>A0A3B0UC88_9ZZZZ</name>
<evidence type="ECO:0000313" key="5">
    <source>
        <dbReference type="EMBL" id="VAW22937.1"/>
    </source>
</evidence>
<feature type="domain" description="OmpA-like" evidence="4">
    <location>
        <begin position="605"/>
        <end position="723"/>
    </location>
</feature>
<dbReference type="PANTHER" id="PTHR30329">
    <property type="entry name" value="STATOR ELEMENT OF FLAGELLAR MOTOR COMPLEX"/>
    <property type="match status" value="1"/>
</dbReference>
<dbReference type="InterPro" id="IPR036737">
    <property type="entry name" value="OmpA-like_sf"/>
</dbReference>
<dbReference type="Gene3D" id="3.30.1330.60">
    <property type="entry name" value="OmpA-like domain"/>
    <property type="match status" value="1"/>
</dbReference>
<dbReference type="SUPFAM" id="SSF103088">
    <property type="entry name" value="OmpA-like"/>
    <property type="match status" value="1"/>
</dbReference>
<proteinExistence type="predicted"/>
<protein>
    <submittedName>
        <fullName evidence="5">Outer membrane lipoprotein omp16</fullName>
    </submittedName>
</protein>
<dbReference type="InterPro" id="IPR006665">
    <property type="entry name" value="OmpA-like"/>
</dbReference>
<gene>
    <name evidence="5" type="ORF">MNBD_BACTEROID01-905</name>
</gene>
<keyword evidence="5" id="KW-0449">Lipoprotein</keyword>
<dbReference type="Gene3D" id="2.60.40.1120">
    <property type="entry name" value="Carboxypeptidase-like, regulatory domain"/>
    <property type="match status" value="1"/>
</dbReference>
<sequence length="848" mass="94834">MIKIYKIFLILIFVGAASLNGLAQQSLIQRGDVEFQHKDYVKAEALYKKALHSVEGDKKNQIIRKIADCCRLMNELEEAAGYYEKYVNNTDSPGKEALYNFATILLETGQIEKSESLFTKLLKDYPGDSEFSRMVECCEFARTESAKKDQPEIVDQQALNSDKSEFGLAWFQGKLVFASKRLVNDYSSIHGRTNQGFSDLYIASYDSVYNLFTEPIQLKGGINSPYNDGTFAYDSLSNTAYFTQCKKKPGRCMIFKGKYAEGKWVDITPLSFHQPGYDFAHPSLTPDGHTLYFVSDMPGGQGGKDIWKAKLSNEGLVVNVENLGEMINTGKDEMFPYILGDSILFFSSNGHIGMGGLDIFYSKREQGLFTKPVNLGAPINSTSDDFSILFDKNLNGGYFCSNRENTEKSDDIYRFNHNIFHSDIKGIVNDSISLRPLGNAGVTYFTDSDAKVITYTNAEGEFNIPYFSHNNCGRQHKLLFEKKGYIRKTVKIGCDAQKSLLVLLWDGEIVFNTLAGEVANKQSGAPLEGVKIIITSAKGVKDSVSTDSEGIYVSTKILSNDIYNIRASKEGFLSESRKIMIPETQKSLIISEKNGYKTNFGLIPVILKKEFRIDNIYYEFDKAALLEESKKELDKLVNILTENPDITIRINSHTDDRGPGIYNQKLSERRGAGVVRYLVAHGIDKGRLFSRGYGETRLLIAKAKTDEEHRYNRRTTFEIVGTTFNTDVVNAGLEKGKIIKEKYSNTEIKQIQGKAKSHDTSTAKTVKKAGGGQVYGIQIFATGKTVDVQSELKNISSLIDKYGLHIKKAGRLNKYQLGPIGLRGEATKMKEVLIGKGYKGSFLIPMDE</sequence>
<keyword evidence="3" id="KW-0998">Cell outer membrane</keyword>
<dbReference type="PRINTS" id="PR01021">
    <property type="entry name" value="OMPADOMAIN"/>
</dbReference>
<comment type="subcellular location">
    <subcellularLocation>
        <location evidence="1">Cell outer membrane</location>
    </subcellularLocation>
</comment>
<accession>A0A3B0UC88</accession>
<dbReference type="GO" id="GO:0009279">
    <property type="term" value="C:cell outer membrane"/>
    <property type="evidence" value="ECO:0007669"/>
    <property type="project" value="UniProtKB-SubCell"/>
</dbReference>
<dbReference type="SUPFAM" id="SSF49464">
    <property type="entry name" value="Carboxypeptidase regulatory domain-like"/>
    <property type="match status" value="1"/>
</dbReference>
<dbReference type="InterPro" id="IPR006664">
    <property type="entry name" value="OMP_bac"/>
</dbReference>
<dbReference type="Pfam" id="PF00691">
    <property type="entry name" value="OmpA"/>
    <property type="match status" value="1"/>
</dbReference>
<dbReference type="CDD" id="cd07185">
    <property type="entry name" value="OmpA_C-like"/>
    <property type="match status" value="1"/>
</dbReference>
<dbReference type="PANTHER" id="PTHR30329:SF21">
    <property type="entry name" value="LIPOPROTEIN YIAD-RELATED"/>
    <property type="match status" value="1"/>
</dbReference>
<evidence type="ECO:0000256" key="2">
    <source>
        <dbReference type="ARBA" id="ARBA00023136"/>
    </source>
</evidence>
<evidence type="ECO:0000259" key="4">
    <source>
        <dbReference type="PROSITE" id="PS51123"/>
    </source>
</evidence>
<dbReference type="SUPFAM" id="SSF48452">
    <property type="entry name" value="TPR-like"/>
    <property type="match status" value="1"/>
</dbReference>
<dbReference type="AlphaFoldDB" id="A0A3B0UC88"/>
<dbReference type="InterPro" id="IPR011990">
    <property type="entry name" value="TPR-like_helical_dom_sf"/>
</dbReference>
<reference evidence="5" key="1">
    <citation type="submission" date="2018-06" db="EMBL/GenBank/DDBJ databases">
        <authorList>
            <person name="Zhirakovskaya E."/>
        </authorList>
    </citation>
    <scope>NUCLEOTIDE SEQUENCE</scope>
</reference>
<organism evidence="5">
    <name type="scientific">hydrothermal vent metagenome</name>
    <dbReference type="NCBI Taxonomy" id="652676"/>
    <lineage>
        <taxon>unclassified sequences</taxon>
        <taxon>metagenomes</taxon>
        <taxon>ecological metagenomes</taxon>
    </lineage>
</organism>
<dbReference type="Pfam" id="PF13620">
    <property type="entry name" value="CarboxypepD_reg"/>
    <property type="match status" value="1"/>
</dbReference>
<evidence type="ECO:0000256" key="3">
    <source>
        <dbReference type="ARBA" id="ARBA00023237"/>
    </source>
</evidence>
<keyword evidence="2" id="KW-0472">Membrane</keyword>
<dbReference type="InterPro" id="IPR011659">
    <property type="entry name" value="WD40"/>
</dbReference>
<evidence type="ECO:0000256" key="1">
    <source>
        <dbReference type="ARBA" id="ARBA00004442"/>
    </source>
</evidence>
<dbReference type="SUPFAM" id="SSF82171">
    <property type="entry name" value="DPP6 N-terminal domain-like"/>
    <property type="match status" value="2"/>
</dbReference>